<keyword evidence="2" id="KW-1185">Reference proteome</keyword>
<accession>A0ABT9ZKA8</accession>
<dbReference type="Proteomes" id="UP001234495">
    <property type="component" value="Unassembled WGS sequence"/>
</dbReference>
<dbReference type="EMBL" id="JAUSUD010000024">
    <property type="protein sequence ID" value="MDQ0232726.1"/>
    <property type="molecule type" value="Genomic_DNA"/>
</dbReference>
<evidence type="ECO:0000313" key="2">
    <source>
        <dbReference type="Proteomes" id="UP001234495"/>
    </source>
</evidence>
<evidence type="ECO:0000313" key="1">
    <source>
        <dbReference type="EMBL" id="MDQ0232726.1"/>
    </source>
</evidence>
<comment type="caution">
    <text evidence="1">The sequence shown here is derived from an EMBL/GenBank/DDBJ whole genome shotgun (WGS) entry which is preliminary data.</text>
</comment>
<sequence length="358" mass="41977">MKSSVVSLEDIRDRELNSLQEELIVYATTHYDEVLTDVMDEFLREESFTDIAEEIILFYMTVWIIFSVEYVDDRTIIKDFIGQKEKENKLRPSTIAQLENWQGATASFSVVRKVIDAQHIEIEEILSEETRVVKVDEDQLGIEEGQVLMGFLLPYGSYDVYYSTYLDFELMEGQDLAERIKADFDEAETEDEKVFMRMFFPHIFLGMFASSESELVNIDELQWDQSTYLMVALKYKEFIDDEEVPEPFFQIGIMLWNIYCLKEQPLIKKIDNYAAALVYLIDKNVPFFVDYTKNELAQLFNISKGSLESAYRKLEKGIGSDIERMLEMMANDSLFDDEHDDFGFDFDDLFLEGEKFKK</sequence>
<name>A0ABT9ZKA8_9BACI</name>
<gene>
    <name evidence="1" type="ORF">J2S19_004048</name>
</gene>
<proteinExistence type="predicted"/>
<organism evidence="1 2">
    <name type="scientific">Metabacillus malikii</name>
    <dbReference type="NCBI Taxonomy" id="1504265"/>
    <lineage>
        <taxon>Bacteria</taxon>
        <taxon>Bacillati</taxon>
        <taxon>Bacillota</taxon>
        <taxon>Bacilli</taxon>
        <taxon>Bacillales</taxon>
        <taxon>Bacillaceae</taxon>
        <taxon>Metabacillus</taxon>
    </lineage>
</organism>
<reference evidence="1 2" key="1">
    <citation type="submission" date="2023-07" db="EMBL/GenBank/DDBJ databases">
        <title>Genomic Encyclopedia of Type Strains, Phase IV (KMG-IV): sequencing the most valuable type-strain genomes for metagenomic binning, comparative biology and taxonomic classification.</title>
        <authorList>
            <person name="Goeker M."/>
        </authorList>
    </citation>
    <scope>NUCLEOTIDE SEQUENCE [LARGE SCALE GENOMIC DNA]</scope>
    <source>
        <strain evidence="1 2">DSM 29005</strain>
    </source>
</reference>
<protein>
    <submittedName>
        <fullName evidence="1">Uncharacterized protein</fullName>
    </submittedName>
</protein>